<evidence type="ECO:0000256" key="11">
    <source>
        <dbReference type="SAM" id="SignalP"/>
    </source>
</evidence>
<dbReference type="InterPro" id="IPR050298">
    <property type="entry name" value="Gram-neg_bact_OMP"/>
</dbReference>
<dbReference type="InterPro" id="IPR023614">
    <property type="entry name" value="Porin_dom_sf"/>
</dbReference>
<evidence type="ECO:0000256" key="7">
    <source>
        <dbReference type="ARBA" id="ARBA00023065"/>
    </source>
</evidence>
<dbReference type="EMBL" id="JAVDWR010000001">
    <property type="protein sequence ID" value="MDR7119817.1"/>
    <property type="molecule type" value="Genomic_DNA"/>
</dbReference>
<comment type="subunit">
    <text evidence="2">Homotrimer.</text>
</comment>
<dbReference type="PANTHER" id="PTHR34501:SF9">
    <property type="entry name" value="MAJOR OUTER MEMBRANE PROTEIN P.IA"/>
    <property type="match status" value="1"/>
</dbReference>
<evidence type="ECO:0000256" key="8">
    <source>
        <dbReference type="ARBA" id="ARBA00023114"/>
    </source>
</evidence>
<accession>A0ABU1VVT6</accession>
<keyword evidence="3" id="KW-0813">Transport</keyword>
<dbReference type="Gene3D" id="2.40.160.10">
    <property type="entry name" value="Porin"/>
    <property type="match status" value="1"/>
</dbReference>
<gene>
    <name evidence="13" type="ORF">J2W69_000732</name>
</gene>
<keyword evidence="7" id="KW-0406">Ion transport</keyword>
<keyword evidence="9" id="KW-0472">Membrane</keyword>
<organism evidence="13 14">
    <name type="scientific">Rheinheimera soli</name>
    <dbReference type="NCBI Taxonomy" id="443616"/>
    <lineage>
        <taxon>Bacteria</taxon>
        <taxon>Pseudomonadati</taxon>
        <taxon>Pseudomonadota</taxon>
        <taxon>Gammaproteobacteria</taxon>
        <taxon>Chromatiales</taxon>
        <taxon>Chromatiaceae</taxon>
        <taxon>Rheinheimera</taxon>
    </lineage>
</organism>
<dbReference type="Pfam" id="PF13609">
    <property type="entry name" value="Porin_4"/>
    <property type="match status" value="1"/>
</dbReference>
<dbReference type="Proteomes" id="UP001257909">
    <property type="component" value="Unassembled WGS sequence"/>
</dbReference>
<keyword evidence="14" id="KW-1185">Reference proteome</keyword>
<evidence type="ECO:0000259" key="12">
    <source>
        <dbReference type="Pfam" id="PF13609"/>
    </source>
</evidence>
<reference evidence="13 14" key="1">
    <citation type="submission" date="2023-07" db="EMBL/GenBank/DDBJ databases">
        <title>Sorghum-associated microbial communities from plants grown in Nebraska, USA.</title>
        <authorList>
            <person name="Schachtman D."/>
        </authorList>
    </citation>
    <scope>NUCLEOTIDE SEQUENCE [LARGE SCALE GENOMIC DNA]</scope>
    <source>
        <strain evidence="13 14">4138</strain>
    </source>
</reference>
<evidence type="ECO:0000256" key="9">
    <source>
        <dbReference type="ARBA" id="ARBA00023136"/>
    </source>
</evidence>
<keyword evidence="10" id="KW-0998">Cell outer membrane</keyword>
<feature type="domain" description="Porin" evidence="12">
    <location>
        <begin position="14"/>
        <end position="296"/>
    </location>
</feature>
<keyword evidence="5" id="KW-0812">Transmembrane</keyword>
<feature type="signal peptide" evidence="11">
    <location>
        <begin position="1"/>
        <end position="23"/>
    </location>
</feature>
<sequence length="319" mass="36280">MVKSIYSAAVCCTLAFTASKVNAFEWDWYGKLELQALDVDKGLYRYADQGRQIEVPFSRLGLKAKHQLTDGLAVIAVYEWQVNGLDDANKGHRFGSRNTYIGLAGRYGELVFGKNDTRFKKSEGKIDLFNESLADIAQITPAQDRLENILSYQSPIIEGFNFSATWQTGASDEIAGGYDWVVGYGDPALKKYPLYLAYGRTDELNNITAERLLAQLPLWQTDGAVLAAGLMYQHSEHLVRNIEGDAWLAQLSYQRNDWTYKWQWQKDDSRTRHAENARLHSIGVDYQWRNNLTAYLLLSKLNFETGRDHAAALGMKFFF</sequence>
<evidence type="ECO:0000256" key="4">
    <source>
        <dbReference type="ARBA" id="ARBA00022452"/>
    </source>
</evidence>
<evidence type="ECO:0000256" key="1">
    <source>
        <dbReference type="ARBA" id="ARBA00004571"/>
    </source>
</evidence>
<evidence type="ECO:0000256" key="6">
    <source>
        <dbReference type="ARBA" id="ARBA00022729"/>
    </source>
</evidence>
<keyword evidence="6 11" id="KW-0732">Signal</keyword>
<dbReference type="InterPro" id="IPR033900">
    <property type="entry name" value="Gram_neg_porin_domain"/>
</dbReference>
<keyword evidence="4" id="KW-1134">Transmembrane beta strand</keyword>
<dbReference type="SUPFAM" id="SSF56935">
    <property type="entry name" value="Porins"/>
    <property type="match status" value="1"/>
</dbReference>
<keyword evidence="8" id="KW-0626">Porin</keyword>
<dbReference type="CDD" id="cd00342">
    <property type="entry name" value="gram_neg_porins"/>
    <property type="match status" value="1"/>
</dbReference>
<comment type="subcellular location">
    <subcellularLocation>
        <location evidence="1">Cell outer membrane</location>
        <topology evidence="1">Multi-pass membrane protein</topology>
    </subcellularLocation>
</comment>
<proteinExistence type="predicted"/>
<name>A0ABU1VVT6_9GAMM</name>
<protein>
    <submittedName>
        <fullName evidence="13">Porin</fullName>
    </submittedName>
</protein>
<dbReference type="PANTHER" id="PTHR34501">
    <property type="entry name" value="PROTEIN YDDL-RELATED"/>
    <property type="match status" value="1"/>
</dbReference>
<evidence type="ECO:0000256" key="2">
    <source>
        <dbReference type="ARBA" id="ARBA00011233"/>
    </source>
</evidence>
<dbReference type="RefSeq" id="WP_310274671.1">
    <property type="nucleotide sequence ID" value="NZ_JAVDWR010000001.1"/>
</dbReference>
<evidence type="ECO:0000313" key="13">
    <source>
        <dbReference type="EMBL" id="MDR7119817.1"/>
    </source>
</evidence>
<evidence type="ECO:0000256" key="5">
    <source>
        <dbReference type="ARBA" id="ARBA00022692"/>
    </source>
</evidence>
<evidence type="ECO:0000256" key="10">
    <source>
        <dbReference type="ARBA" id="ARBA00023237"/>
    </source>
</evidence>
<evidence type="ECO:0000256" key="3">
    <source>
        <dbReference type="ARBA" id="ARBA00022448"/>
    </source>
</evidence>
<comment type="caution">
    <text evidence="13">The sequence shown here is derived from an EMBL/GenBank/DDBJ whole genome shotgun (WGS) entry which is preliminary data.</text>
</comment>
<feature type="chain" id="PRO_5046628690" evidence="11">
    <location>
        <begin position="24"/>
        <end position="319"/>
    </location>
</feature>
<evidence type="ECO:0000313" key="14">
    <source>
        <dbReference type="Proteomes" id="UP001257909"/>
    </source>
</evidence>